<dbReference type="Proteomes" id="UP000245771">
    <property type="component" value="Unassembled WGS sequence"/>
</dbReference>
<proteinExistence type="predicted"/>
<organism evidence="2 3">
    <name type="scientific">Meira miltonrushii</name>
    <dbReference type="NCBI Taxonomy" id="1280837"/>
    <lineage>
        <taxon>Eukaryota</taxon>
        <taxon>Fungi</taxon>
        <taxon>Dikarya</taxon>
        <taxon>Basidiomycota</taxon>
        <taxon>Ustilaginomycotina</taxon>
        <taxon>Exobasidiomycetes</taxon>
        <taxon>Exobasidiales</taxon>
        <taxon>Brachybasidiaceae</taxon>
        <taxon>Meira</taxon>
    </lineage>
</organism>
<feature type="transmembrane region" description="Helical" evidence="1">
    <location>
        <begin position="6"/>
        <end position="25"/>
    </location>
</feature>
<protein>
    <submittedName>
        <fullName evidence="2">Uncharacterized protein</fullName>
    </submittedName>
</protein>
<evidence type="ECO:0000313" key="2">
    <source>
        <dbReference type="EMBL" id="PWN33989.1"/>
    </source>
</evidence>
<sequence>MWKQSVRLVVYAIAVLYAVSIMATASSLRMKKEARTFLRRDEPSQDCGSPQTNYRCLFVCPMDSSCQQLGFNRSELSCGCHCQLCPDHKYYGPVQNYKNSKPLTDDQRKGCPDVVYPCDNNDQSGDDITLNIGSESG</sequence>
<keyword evidence="1" id="KW-1133">Transmembrane helix</keyword>
<reference evidence="2 3" key="1">
    <citation type="journal article" date="2018" name="Mol. Biol. Evol.">
        <title>Broad Genomic Sampling Reveals a Smut Pathogenic Ancestry of the Fungal Clade Ustilaginomycotina.</title>
        <authorList>
            <person name="Kijpornyongpan T."/>
            <person name="Mondo S.J."/>
            <person name="Barry K."/>
            <person name="Sandor L."/>
            <person name="Lee J."/>
            <person name="Lipzen A."/>
            <person name="Pangilinan J."/>
            <person name="LaButti K."/>
            <person name="Hainaut M."/>
            <person name="Henrissat B."/>
            <person name="Grigoriev I.V."/>
            <person name="Spatafora J.W."/>
            <person name="Aime M.C."/>
        </authorList>
    </citation>
    <scope>NUCLEOTIDE SEQUENCE [LARGE SCALE GENOMIC DNA]</scope>
    <source>
        <strain evidence="2 3">MCA 3882</strain>
    </source>
</reference>
<evidence type="ECO:0000256" key="1">
    <source>
        <dbReference type="SAM" id="Phobius"/>
    </source>
</evidence>
<dbReference type="GeneID" id="37020957"/>
<accession>A0A316V8R1</accession>
<keyword evidence="1" id="KW-0812">Transmembrane</keyword>
<dbReference type="AlphaFoldDB" id="A0A316V8R1"/>
<dbReference type="EMBL" id="KZ819604">
    <property type="protein sequence ID" value="PWN33989.1"/>
    <property type="molecule type" value="Genomic_DNA"/>
</dbReference>
<dbReference type="InParanoid" id="A0A316V8R1"/>
<keyword evidence="1" id="KW-0472">Membrane</keyword>
<dbReference type="RefSeq" id="XP_025354291.1">
    <property type="nucleotide sequence ID" value="XM_025499176.1"/>
</dbReference>
<keyword evidence="3" id="KW-1185">Reference proteome</keyword>
<evidence type="ECO:0000313" key="3">
    <source>
        <dbReference type="Proteomes" id="UP000245771"/>
    </source>
</evidence>
<name>A0A316V8R1_9BASI</name>
<gene>
    <name evidence="2" type="ORF">FA14DRAFT_161577</name>
</gene>